<comment type="cofactor">
    <cofactor evidence="14 16">
        <name>Zn(2+)</name>
        <dbReference type="ChEBI" id="CHEBI:29105"/>
    </cofactor>
    <text evidence="14 16">Binds 1 zinc ion per subunit.</text>
</comment>
<keyword evidence="21" id="KW-1185">Reference proteome</keyword>
<evidence type="ECO:0000256" key="3">
    <source>
        <dbReference type="ARBA" id="ARBA00022475"/>
    </source>
</evidence>
<dbReference type="InterPro" id="IPR016483">
    <property type="entry name" value="UCP006404_Pept_M50_CBS"/>
</dbReference>
<keyword evidence="10 14" id="KW-1133">Transmembrane helix</keyword>
<comment type="similarity">
    <text evidence="2 14">Belongs to the peptidase M50B family.</text>
</comment>
<keyword evidence="4 14" id="KW-0645">Protease</keyword>
<dbReference type="GO" id="GO:0006508">
    <property type="term" value="P:proteolysis"/>
    <property type="evidence" value="ECO:0007669"/>
    <property type="project" value="UniProtKB-KW"/>
</dbReference>
<dbReference type="EMBL" id="CP036287">
    <property type="protein sequence ID" value="QDU66347.1"/>
    <property type="molecule type" value="Genomic_DNA"/>
</dbReference>
<feature type="binding site" evidence="16">
    <location>
        <position position="94"/>
    </location>
    <ligand>
        <name>Zn(2+)</name>
        <dbReference type="ChEBI" id="CHEBI:29105"/>
        <note>catalytic</note>
    </ligand>
</feature>
<feature type="domain" description="CBS" evidence="19">
    <location>
        <begin position="344"/>
        <end position="401"/>
    </location>
</feature>
<dbReference type="Pfam" id="PF00571">
    <property type="entry name" value="CBS"/>
    <property type="match status" value="1"/>
</dbReference>
<evidence type="ECO:0000256" key="6">
    <source>
        <dbReference type="ARBA" id="ARBA00022723"/>
    </source>
</evidence>
<keyword evidence="5 14" id="KW-0812">Transmembrane</keyword>
<evidence type="ECO:0000256" key="10">
    <source>
        <dbReference type="ARBA" id="ARBA00022989"/>
    </source>
</evidence>
<evidence type="ECO:0000256" key="4">
    <source>
        <dbReference type="ARBA" id="ARBA00022670"/>
    </source>
</evidence>
<evidence type="ECO:0000256" key="2">
    <source>
        <dbReference type="ARBA" id="ARBA00007931"/>
    </source>
</evidence>
<evidence type="ECO:0000256" key="17">
    <source>
        <dbReference type="PROSITE-ProRule" id="PRU00703"/>
    </source>
</evidence>
<dbReference type="SUPFAM" id="SSF54631">
    <property type="entry name" value="CBS-domain pair"/>
    <property type="match status" value="1"/>
</dbReference>
<protein>
    <recommendedName>
        <fullName evidence="14">Zinc metalloprotease</fullName>
    </recommendedName>
</protein>
<evidence type="ECO:0000259" key="19">
    <source>
        <dbReference type="PROSITE" id="PS51371"/>
    </source>
</evidence>
<feature type="transmembrane region" description="Helical" evidence="14">
    <location>
        <begin position="164"/>
        <end position="189"/>
    </location>
</feature>
<dbReference type="Pfam" id="PF02163">
    <property type="entry name" value="Peptidase_M50"/>
    <property type="match status" value="2"/>
</dbReference>
<dbReference type="GO" id="GO:0005886">
    <property type="term" value="C:plasma membrane"/>
    <property type="evidence" value="ECO:0007669"/>
    <property type="project" value="UniProtKB-SubCell"/>
</dbReference>
<evidence type="ECO:0000256" key="8">
    <source>
        <dbReference type="ARBA" id="ARBA00022801"/>
    </source>
</evidence>
<evidence type="ECO:0000256" key="15">
    <source>
        <dbReference type="PIRSR" id="PIRSR006404-1"/>
    </source>
</evidence>
<feature type="region of interest" description="Disordered" evidence="18">
    <location>
        <begin position="1"/>
        <end position="29"/>
    </location>
</feature>
<evidence type="ECO:0000256" key="7">
    <source>
        <dbReference type="ARBA" id="ARBA00022737"/>
    </source>
</evidence>
<feature type="transmembrane region" description="Helical" evidence="14">
    <location>
        <begin position="74"/>
        <end position="93"/>
    </location>
</feature>
<keyword evidence="8 14" id="KW-0378">Hydrolase</keyword>
<evidence type="ECO:0000313" key="20">
    <source>
        <dbReference type="EMBL" id="QDU66347.1"/>
    </source>
</evidence>
<keyword evidence="6 14" id="KW-0479">Metal-binding</keyword>
<dbReference type="PANTHER" id="PTHR39188:SF3">
    <property type="entry name" value="STAGE IV SPORULATION PROTEIN FB"/>
    <property type="match status" value="1"/>
</dbReference>
<dbReference type="PANTHER" id="PTHR39188">
    <property type="entry name" value="MEMBRANE-ASSOCIATED ZINC METALLOPROTEASE M50B"/>
    <property type="match status" value="1"/>
</dbReference>
<feature type="transmembrane region" description="Helical" evidence="14">
    <location>
        <begin position="235"/>
        <end position="256"/>
    </location>
</feature>
<feature type="binding site" evidence="16">
    <location>
        <position position="98"/>
    </location>
    <ligand>
        <name>Zn(2+)</name>
        <dbReference type="ChEBI" id="CHEBI:29105"/>
        <note>catalytic</note>
    </ligand>
</feature>
<feature type="transmembrane region" description="Helical" evidence="14">
    <location>
        <begin position="210"/>
        <end position="229"/>
    </location>
</feature>
<feature type="transmembrane region" description="Helical" evidence="14">
    <location>
        <begin position="48"/>
        <end position="67"/>
    </location>
</feature>
<feature type="transmembrane region" description="Helical" evidence="14">
    <location>
        <begin position="135"/>
        <end position="158"/>
    </location>
</feature>
<dbReference type="SMART" id="SM00116">
    <property type="entry name" value="CBS"/>
    <property type="match status" value="1"/>
</dbReference>
<feature type="transmembrane region" description="Helical" evidence="14">
    <location>
        <begin position="105"/>
        <end position="123"/>
    </location>
</feature>
<gene>
    <name evidence="20" type="primary">rip3_1</name>
    <name evidence="20" type="ORF">Pla133_14170</name>
</gene>
<evidence type="ECO:0000256" key="1">
    <source>
        <dbReference type="ARBA" id="ARBA00004651"/>
    </source>
</evidence>
<accession>A0A518BH94</accession>
<sequence length="426" mass="44693">MTGPQTTPTPEPRPTSSSARSGGTSKRAAGRPAIPLGRLFGIEIGLDWSWLFIFLLITFSLAQGFAHGESWSPAQAWSAGLLASLLFFASILLHELGHSVTSQALGLPVRSITLFIFGGLARLSGEPERPRDEFLIAAAGPAVSVLLGLGFLGAAALLGGDAGAAGVLGVVFGWLGTTNLVLAAFNLVPGFPLDGGRLLRAAVWRVTGDFDRATLAASAVGSLFAYLLIGGGIVIALFFGALFNGLWLAFIGWFLLSAAQGSARSVLMERELGGVSVANAMEPVEPAVDGDASLDEALEDVVLSQGRRAFFVAERGQVEGLVTLHQIKEVPRAQRAAARVRDVMLGLSDLVTVSEDASVWDALKLLGEAGVNQVPVVRGGQVVGLLTRGRILAILENARELGDTRGQATHRARPEVDPHPARPRHV</sequence>
<comment type="subcellular location">
    <subcellularLocation>
        <location evidence="1 14">Cell membrane</location>
        <topology evidence="1 14">Multi-pass membrane protein</topology>
    </subcellularLocation>
</comment>
<evidence type="ECO:0000256" key="5">
    <source>
        <dbReference type="ARBA" id="ARBA00022692"/>
    </source>
</evidence>
<dbReference type="RefSeq" id="WP_145064015.1">
    <property type="nucleotide sequence ID" value="NZ_CP036287.1"/>
</dbReference>
<feature type="region of interest" description="Disordered" evidence="18">
    <location>
        <begin position="403"/>
        <end position="426"/>
    </location>
</feature>
<evidence type="ECO:0000256" key="9">
    <source>
        <dbReference type="ARBA" id="ARBA00022833"/>
    </source>
</evidence>
<keyword evidence="3 14" id="KW-1003">Cell membrane</keyword>
<evidence type="ECO:0000256" key="11">
    <source>
        <dbReference type="ARBA" id="ARBA00023049"/>
    </source>
</evidence>
<dbReference type="InterPro" id="IPR046342">
    <property type="entry name" value="CBS_dom_sf"/>
</dbReference>
<dbReference type="AlphaFoldDB" id="A0A518BH94"/>
<dbReference type="GO" id="GO:0008237">
    <property type="term" value="F:metallopeptidase activity"/>
    <property type="evidence" value="ECO:0007669"/>
    <property type="project" value="UniProtKB-UniRule"/>
</dbReference>
<dbReference type="Gene3D" id="3.10.580.10">
    <property type="entry name" value="CBS-domain"/>
    <property type="match status" value="2"/>
</dbReference>
<dbReference type="InterPro" id="IPR000644">
    <property type="entry name" value="CBS_dom"/>
</dbReference>
<evidence type="ECO:0000256" key="18">
    <source>
        <dbReference type="SAM" id="MobiDB-lite"/>
    </source>
</evidence>
<evidence type="ECO:0000256" key="12">
    <source>
        <dbReference type="ARBA" id="ARBA00023122"/>
    </source>
</evidence>
<keyword evidence="11 14" id="KW-0482">Metalloprotease</keyword>
<proteinExistence type="inferred from homology"/>
<keyword evidence="7" id="KW-0677">Repeat</keyword>
<organism evidence="20 21">
    <name type="scientific">Engelhardtia mirabilis</name>
    <dbReference type="NCBI Taxonomy" id="2528011"/>
    <lineage>
        <taxon>Bacteria</taxon>
        <taxon>Pseudomonadati</taxon>
        <taxon>Planctomycetota</taxon>
        <taxon>Planctomycetia</taxon>
        <taxon>Planctomycetia incertae sedis</taxon>
        <taxon>Engelhardtia</taxon>
    </lineage>
</organism>
<dbReference type="GO" id="GO:0046872">
    <property type="term" value="F:metal ion binding"/>
    <property type="evidence" value="ECO:0007669"/>
    <property type="project" value="UniProtKB-UniRule"/>
</dbReference>
<dbReference type="InterPro" id="IPR008915">
    <property type="entry name" value="Peptidase_M50"/>
</dbReference>
<dbReference type="PIRSF" id="PIRSF006404">
    <property type="entry name" value="UCP006404_Pept_M50_CBS"/>
    <property type="match status" value="1"/>
</dbReference>
<evidence type="ECO:0000256" key="14">
    <source>
        <dbReference type="PIRNR" id="PIRNR006404"/>
    </source>
</evidence>
<reference evidence="20 21" key="1">
    <citation type="submission" date="2019-02" db="EMBL/GenBank/DDBJ databases">
        <title>Deep-cultivation of Planctomycetes and their phenomic and genomic characterization uncovers novel biology.</title>
        <authorList>
            <person name="Wiegand S."/>
            <person name="Jogler M."/>
            <person name="Boedeker C."/>
            <person name="Pinto D."/>
            <person name="Vollmers J."/>
            <person name="Rivas-Marin E."/>
            <person name="Kohn T."/>
            <person name="Peeters S.H."/>
            <person name="Heuer A."/>
            <person name="Rast P."/>
            <person name="Oberbeckmann S."/>
            <person name="Bunk B."/>
            <person name="Jeske O."/>
            <person name="Meyerdierks A."/>
            <person name="Storesund J.E."/>
            <person name="Kallscheuer N."/>
            <person name="Luecker S."/>
            <person name="Lage O.M."/>
            <person name="Pohl T."/>
            <person name="Merkel B.J."/>
            <person name="Hornburger P."/>
            <person name="Mueller R.-W."/>
            <person name="Bruemmer F."/>
            <person name="Labrenz M."/>
            <person name="Spormann A.M."/>
            <person name="Op den Camp H."/>
            <person name="Overmann J."/>
            <person name="Amann R."/>
            <person name="Jetten M.S.M."/>
            <person name="Mascher T."/>
            <person name="Medema M.H."/>
            <person name="Devos D.P."/>
            <person name="Kaster A.-K."/>
            <person name="Ovreas L."/>
            <person name="Rohde M."/>
            <person name="Galperin M.Y."/>
            <person name="Jogler C."/>
        </authorList>
    </citation>
    <scope>NUCLEOTIDE SEQUENCE [LARGE SCALE GENOMIC DNA]</scope>
    <source>
        <strain evidence="20 21">Pla133</strain>
    </source>
</reference>
<keyword evidence="13 14" id="KW-0472">Membrane</keyword>
<evidence type="ECO:0000256" key="13">
    <source>
        <dbReference type="ARBA" id="ARBA00023136"/>
    </source>
</evidence>
<evidence type="ECO:0000313" key="21">
    <source>
        <dbReference type="Proteomes" id="UP000316921"/>
    </source>
</evidence>
<keyword evidence="12 17" id="KW-0129">CBS domain</keyword>
<dbReference type="Proteomes" id="UP000316921">
    <property type="component" value="Chromosome"/>
</dbReference>
<name>A0A518BH94_9BACT</name>
<feature type="active site" evidence="15">
    <location>
        <position position="95"/>
    </location>
</feature>
<feature type="binding site" evidence="16">
    <location>
        <position position="194"/>
    </location>
    <ligand>
        <name>Zn(2+)</name>
        <dbReference type="ChEBI" id="CHEBI:29105"/>
        <note>catalytic</note>
    </ligand>
</feature>
<keyword evidence="9 14" id="KW-0862">Zinc</keyword>
<dbReference type="KEGG" id="pbap:Pla133_14170"/>
<dbReference type="CDD" id="cd06164">
    <property type="entry name" value="S2P-M50_SpoIVFB_CBS"/>
    <property type="match status" value="1"/>
</dbReference>
<dbReference type="PROSITE" id="PS51371">
    <property type="entry name" value="CBS"/>
    <property type="match status" value="1"/>
</dbReference>
<evidence type="ECO:0000256" key="16">
    <source>
        <dbReference type="PIRSR" id="PIRSR006404-2"/>
    </source>
</evidence>